<evidence type="ECO:0000256" key="3">
    <source>
        <dbReference type="ARBA" id="ARBA00022448"/>
    </source>
</evidence>
<dbReference type="HOGENOM" id="CLU_014401_1_1_1"/>
<dbReference type="OrthoDB" id="330047at2759"/>
<dbReference type="InterPro" id="IPR052599">
    <property type="entry name" value="SLC43A_AATransporter"/>
</dbReference>
<keyword evidence="6 7" id="KW-0472">Membrane</keyword>
<feature type="transmembrane region" description="Helical" evidence="7">
    <location>
        <begin position="501"/>
        <end position="520"/>
    </location>
</feature>
<dbReference type="Pfam" id="PF07690">
    <property type="entry name" value="MFS_1"/>
    <property type="match status" value="1"/>
</dbReference>
<feature type="transmembrane region" description="Helical" evidence="7">
    <location>
        <begin position="200"/>
        <end position="223"/>
    </location>
</feature>
<comment type="similarity">
    <text evidence="2">Belongs to the SLC43A transporter (TC 2.A.1.44) family.</text>
</comment>
<feature type="transmembrane region" description="Helical" evidence="7">
    <location>
        <begin position="381"/>
        <end position="401"/>
    </location>
</feature>
<feature type="transmembrane region" description="Helical" evidence="7">
    <location>
        <begin position="339"/>
        <end position="361"/>
    </location>
</feature>
<dbReference type="Gene3D" id="1.20.1250.20">
    <property type="entry name" value="MFS general substrate transporter like domains"/>
    <property type="match status" value="1"/>
</dbReference>
<proteinExistence type="inferred from homology"/>
<evidence type="ECO:0000313" key="8">
    <source>
        <dbReference type="EMBL" id="EPQ65103.1"/>
    </source>
</evidence>
<evidence type="ECO:0000256" key="1">
    <source>
        <dbReference type="ARBA" id="ARBA00004141"/>
    </source>
</evidence>
<dbReference type="PANTHER" id="PTHR20772:SF2">
    <property type="entry name" value="PROTEIN FMP42"/>
    <property type="match status" value="1"/>
</dbReference>
<evidence type="ECO:0000313" key="9">
    <source>
        <dbReference type="EMBL" id="SUZ10112.1"/>
    </source>
</evidence>
<feature type="transmembrane region" description="Helical" evidence="7">
    <location>
        <begin position="408"/>
        <end position="424"/>
    </location>
</feature>
<name>A0A061HIC9_BLUGR</name>
<evidence type="ECO:0000256" key="2">
    <source>
        <dbReference type="ARBA" id="ARBA00006595"/>
    </source>
</evidence>
<dbReference type="SUPFAM" id="SSF103473">
    <property type="entry name" value="MFS general substrate transporter"/>
    <property type="match status" value="1"/>
</dbReference>
<feature type="transmembrane region" description="Helical" evidence="7">
    <location>
        <begin position="462"/>
        <end position="481"/>
    </location>
</feature>
<dbReference type="GO" id="GO:0000329">
    <property type="term" value="C:fungal-type vacuole membrane"/>
    <property type="evidence" value="ECO:0007669"/>
    <property type="project" value="TreeGrafter"/>
</dbReference>
<dbReference type="AlphaFoldDB" id="A0A061HIC9"/>
<dbReference type="EMBL" id="KE375039">
    <property type="protein sequence ID" value="EPQ65103.1"/>
    <property type="molecule type" value="Genomic_DNA"/>
</dbReference>
<dbReference type="InterPro" id="IPR011701">
    <property type="entry name" value="MFS"/>
</dbReference>
<sequence length="548" mass="59876">MTSSPVITNFTTTEAEGTKKFVRANDEHHVNKHITSILPIGCSQPDEFDALSKLNPYSVPKWKKIGNLLAAGTIFGFAALKPILIKDGVYRNLCSDSEIEHGVNVCFYQETRLNLMFTTAAVGTNVAALPVGAILDKYGPRICGIISSMLLVMGALSFAYGNELPYDGYFSGYLFLAIGGPFSFIPCLQLSNIFPQHSGLIMALLTGGFDCSSAVFLIYRILYESSGGIFGPSKFFLAYLVVPIFIISTQLSIMPNPSPQSNQQLLRKAQCLTGLDNQLGEDTALLGSEGPDTQPVVADVTVPRSVDEEITKEERKNRISGVWGALHGKTSKQQIISPWFILITIFTAIQMTRINYFVATIRSQYEFILGSYEEAVTINKFFDAALPLGGILAIPFIGIVLDNTSTTFALTALITMVTIIGGLGCLPYTWAAYSNVCLFVLCRPFYYTLISDFAAKVFGFKTFGTVYGLSISIAGLFNFTANGLDAIRHSVFHEDPLPINLLLLVVSLTVGAATCIFVGCQSRKMRDIRDNSPATIDVDFDLENSYRT</sequence>
<keyword evidence="4 7" id="KW-0812">Transmembrane</keyword>
<evidence type="ECO:0000256" key="4">
    <source>
        <dbReference type="ARBA" id="ARBA00022692"/>
    </source>
</evidence>
<dbReference type="InterPro" id="IPR036259">
    <property type="entry name" value="MFS_trans_sf"/>
</dbReference>
<dbReference type="PANTHER" id="PTHR20772">
    <property type="entry name" value="PROTEIN FMP42"/>
    <property type="match status" value="1"/>
</dbReference>
<dbReference type="Proteomes" id="UP000053110">
    <property type="component" value="Unassembled WGS sequence"/>
</dbReference>
<evidence type="ECO:0000256" key="6">
    <source>
        <dbReference type="ARBA" id="ARBA00023136"/>
    </source>
</evidence>
<gene>
    <name evidence="8" type="ORF">BGT96224_4049</name>
    <name evidence="9" type="ORF">BGT96224V2_LOCUS3274</name>
</gene>
<organism evidence="9">
    <name type="scientific">Blumeria graminis f. sp. tritici 96224</name>
    <dbReference type="NCBI Taxonomy" id="1268274"/>
    <lineage>
        <taxon>Eukaryota</taxon>
        <taxon>Fungi</taxon>
        <taxon>Dikarya</taxon>
        <taxon>Ascomycota</taxon>
        <taxon>Pezizomycotina</taxon>
        <taxon>Leotiomycetes</taxon>
        <taxon>Erysiphales</taxon>
        <taxon>Erysiphaceae</taxon>
        <taxon>Blumeria</taxon>
    </lineage>
</organism>
<reference evidence="8" key="2">
    <citation type="submission" date="2013-01" db="EMBL/GenBank/DDBJ databases">
        <title>The wheat powdery mildew genome reveals unique evolution of an obligate biotroph.</title>
        <authorList>
            <person name="Oberhaensli S."/>
            <person name="Wicker T."/>
            <person name="Keller B."/>
        </authorList>
    </citation>
    <scope>NUCLEOTIDE SEQUENCE</scope>
    <source>
        <strain evidence="8">96224</strain>
    </source>
</reference>
<keyword evidence="5 7" id="KW-1133">Transmembrane helix</keyword>
<evidence type="ECO:0000256" key="7">
    <source>
        <dbReference type="SAM" id="Phobius"/>
    </source>
</evidence>
<evidence type="ECO:0000313" key="10">
    <source>
        <dbReference type="Proteomes" id="UP000053110"/>
    </source>
</evidence>
<feature type="transmembrane region" description="Helical" evidence="7">
    <location>
        <begin position="115"/>
        <end position="135"/>
    </location>
</feature>
<dbReference type="EMBL" id="UIGY01000072">
    <property type="protein sequence ID" value="SUZ10112.1"/>
    <property type="molecule type" value="Genomic_DNA"/>
</dbReference>
<accession>A0A061HIC9</accession>
<feature type="transmembrane region" description="Helical" evidence="7">
    <location>
        <begin position="235"/>
        <end position="254"/>
    </location>
</feature>
<reference evidence="9" key="3">
    <citation type="submission" date="2018-07" db="EMBL/GenBank/DDBJ databases">
        <authorList>
            <person name="Quirk P.G."/>
            <person name="Krulwich T.A."/>
        </authorList>
    </citation>
    <scope>NUCLEOTIDE SEQUENCE</scope>
    <source>
        <strain evidence="9">96224</strain>
    </source>
</reference>
<comment type="subcellular location">
    <subcellularLocation>
        <location evidence="1">Membrane</location>
        <topology evidence="1">Multi-pass membrane protein</topology>
    </subcellularLocation>
</comment>
<protein>
    <submittedName>
        <fullName evidence="9">Bgt-4049</fullName>
    </submittedName>
</protein>
<evidence type="ECO:0000256" key="5">
    <source>
        <dbReference type="ARBA" id="ARBA00022989"/>
    </source>
</evidence>
<feature type="transmembrane region" description="Helical" evidence="7">
    <location>
        <begin position="168"/>
        <end position="188"/>
    </location>
</feature>
<feature type="transmembrane region" description="Helical" evidence="7">
    <location>
        <begin position="142"/>
        <end position="162"/>
    </location>
</feature>
<dbReference type="GO" id="GO:0022857">
    <property type="term" value="F:transmembrane transporter activity"/>
    <property type="evidence" value="ECO:0007669"/>
    <property type="project" value="InterPro"/>
</dbReference>
<keyword evidence="3" id="KW-0813">Transport</keyword>
<reference evidence="10" key="1">
    <citation type="journal article" date="2013" name="Nat. Genet.">
        <title>The wheat powdery mildew genome shows the unique evolution of an obligate biotroph.</title>
        <authorList>
            <person name="Wicker T."/>
            <person name="Oberhaensli S."/>
            <person name="Parlange F."/>
            <person name="Buchmann J.P."/>
            <person name="Shatalina M."/>
            <person name="Roffler S."/>
            <person name="Ben-David R."/>
            <person name="Dolezel J."/>
            <person name="Simkova H."/>
            <person name="Schulze-Lefert P."/>
            <person name="Spanu P.D."/>
            <person name="Bruggmann R."/>
            <person name="Amselem J."/>
            <person name="Quesneville H."/>
            <person name="Ver Loren van Themaat E."/>
            <person name="Paape T."/>
            <person name="Shimizu K.K."/>
            <person name="Keller B."/>
        </authorList>
    </citation>
    <scope>NUCLEOTIDE SEQUENCE [LARGE SCALE GENOMIC DNA]</scope>
    <source>
        <strain evidence="10">96224</strain>
    </source>
</reference>